<evidence type="ECO:0000313" key="3">
    <source>
        <dbReference type="Proteomes" id="UP001293791"/>
    </source>
</evidence>
<organism evidence="2 3">
    <name type="scientific">Candidatus Cyrtobacter comes</name>
    <dbReference type="NCBI Taxonomy" id="675776"/>
    <lineage>
        <taxon>Bacteria</taxon>
        <taxon>Pseudomonadati</taxon>
        <taxon>Pseudomonadota</taxon>
        <taxon>Alphaproteobacteria</taxon>
        <taxon>Rickettsiales</taxon>
        <taxon>Candidatus Midichloriaceae</taxon>
        <taxon>Candidatus Cyrtobacter</taxon>
    </lineage>
</organism>
<dbReference type="EMBL" id="JARGYT010000017">
    <property type="protein sequence ID" value="MDZ5762048.1"/>
    <property type="molecule type" value="Genomic_DNA"/>
</dbReference>
<proteinExistence type="predicted"/>
<feature type="region of interest" description="Disordered" evidence="1">
    <location>
        <begin position="66"/>
        <end position="86"/>
    </location>
</feature>
<dbReference type="Proteomes" id="UP001293791">
    <property type="component" value="Unassembled WGS sequence"/>
</dbReference>
<keyword evidence="3" id="KW-1185">Reference proteome</keyword>
<accession>A0ABU5L7E7</accession>
<reference evidence="2 3" key="1">
    <citation type="submission" date="2023-02" db="EMBL/GenBank/DDBJ databases">
        <title>Host association and intracellularity evolved multiple times independently in the Rickettsiales.</title>
        <authorList>
            <person name="Castelli M."/>
            <person name="Nardi T."/>
            <person name="Gammuto L."/>
            <person name="Bellinzona G."/>
            <person name="Sabaneyeva E."/>
            <person name="Potekhin A."/>
            <person name="Serra V."/>
            <person name="Petroni G."/>
            <person name="Sassera D."/>
        </authorList>
    </citation>
    <scope>NUCLEOTIDE SEQUENCE [LARGE SCALE GENOMIC DNA]</scope>
    <source>
        <strain evidence="2 3">BOD18</strain>
    </source>
</reference>
<sequence length="120" mass="13957">MLIWIKNYNTTEIREINVYNNIMSFDEIIRKFPSGNIYINNGLIAIIIVRDHEVVVTSFTPKFNIVENSGDDGPQQPEQQPKQQPEQRFVYESFIIREGGMIEVRELQQEGPQLEVCSIL</sequence>
<name>A0ABU5L7E7_9RICK</name>
<comment type="caution">
    <text evidence="2">The sequence shown here is derived from an EMBL/GenBank/DDBJ whole genome shotgun (WGS) entry which is preliminary data.</text>
</comment>
<protein>
    <submittedName>
        <fullName evidence="2">Uncharacterized protein</fullName>
    </submittedName>
</protein>
<gene>
    <name evidence="2" type="ORF">Cyrtocomes_00414</name>
</gene>
<feature type="compositionally biased region" description="Low complexity" evidence="1">
    <location>
        <begin position="74"/>
        <end position="86"/>
    </location>
</feature>
<evidence type="ECO:0000313" key="2">
    <source>
        <dbReference type="EMBL" id="MDZ5762048.1"/>
    </source>
</evidence>
<evidence type="ECO:0000256" key="1">
    <source>
        <dbReference type="SAM" id="MobiDB-lite"/>
    </source>
</evidence>